<feature type="region of interest" description="Disordered" evidence="6">
    <location>
        <begin position="360"/>
        <end position="420"/>
    </location>
</feature>
<comment type="subcellular location">
    <subcellularLocation>
        <location evidence="1">Nucleus</location>
    </subcellularLocation>
</comment>
<feature type="domain" description="WW" evidence="7">
    <location>
        <begin position="186"/>
        <end position="219"/>
    </location>
</feature>
<feature type="compositionally biased region" description="Low complexity" evidence="6">
    <location>
        <begin position="244"/>
        <end position="259"/>
    </location>
</feature>
<dbReference type="InterPro" id="IPR003604">
    <property type="entry name" value="Matrin/U1-like-C_Znf_C2H2"/>
</dbReference>
<dbReference type="SMART" id="SM00451">
    <property type="entry name" value="ZnF_U1"/>
    <property type="match status" value="1"/>
</dbReference>
<dbReference type="SUPFAM" id="SSF57667">
    <property type="entry name" value="beta-beta-alpha zinc fingers"/>
    <property type="match status" value="1"/>
</dbReference>
<dbReference type="Gene3D" id="2.20.70.10">
    <property type="match status" value="2"/>
</dbReference>
<dbReference type="PROSITE" id="PS01159">
    <property type="entry name" value="WW_DOMAIN_1"/>
    <property type="match status" value="2"/>
</dbReference>
<accession>A0A1A8GL03</accession>
<feature type="compositionally biased region" description="Basic residues" evidence="6">
    <location>
        <begin position="123"/>
        <end position="135"/>
    </location>
</feature>
<evidence type="ECO:0000256" key="2">
    <source>
        <dbReference type="ARBA" id="ARBA00022723"/>
    </source>
</evidence>
<evidence type="ECO:0000256" key="3">
    <source>
        <dbReference type="ARBA" id="ARBA00022771"/>
    </source>
</evidence>
<keyword evidence="3" id="KW-0863">Zinc-finger</keyword>
<gene>
    <name evidence="9" type="primary">WBP4</name>
</gene>
<keyword evidence="2" id="KW-0479">Metal-binding</keyword>
<dbReference type="InterPro" id="IPR036236">
    <property type="entry name" value="Znf_C2H2_sf"/>
</dbReference>
<evidence type="ECO:0000313" key="9">
    <source>
        <dbReference type="EMBL" id="SBQ71706.1"/>
    </source>
</evidence>
<proteinExistence type="predicted"/>
<keyword evidence="5" id="KW-0539">Nucleus</keyword>
<protein>
    <submittedName>
        <fullName evidence="9">WW domain binding protein 4</fullName>
    </submittedName>
</protein>
<feature type="compositionally biased region" description="Polar residues" evidence="6">
    <location>
        <begin position="262"/>
        <end position="273"/>
    </location>
</feature>
<evidence type="ECO:0000256" key="5">
    <source>
        <dbReference type="ARBA" id="ARBA00023242"/>
    </source>
</evidence>
<dbReference type="GO" id="GO:0003723">
    <property type="term" value="F:RNA binding"/>
    <property type="evidence" value="ECO:0007669"/>
    <property type="project" value="TreeGrafter"/>
</dbReference>
<dbReference type="EMBL" id="HAEC01003629">
    <property type="protein sequence ID" value="SBQ71706.1"/>
    <property type="molecule type" value="Transcribed_RNA"/>
</dbReference>
<feature type="compositionally biased region" description="Polar residues" evidence="6">
    <location>
        <begin position="170"/>
        <end position="191"/>
    </location>
</feature>
<reference evidence="9" key="2">
    <citation type="submission" date="2016-06" db="EMBL/GenBank/DDBJ databases">
        <title>The genome of a short-lived fish provides insights into sex chromosome evolution and the genetic control of aging.</title>
        <authorList>
            <person name="Reichwald K."/>
            <person name="Felder M."/>
            <person name="Petzold A."/>
            <person name="Koch P."/>
            <person name="Groth M."/>
            <person name="Platzer M."/>
        </authorList>
    </citation>
    <scope>NUCLEOTIDE SEQUENCE</scope>
    <source>
        <tissue evidence="9">Brain</tissue>
    </source>
</reference>
<keyword evidence="4" id="KW-0862">Zinc</keyword>
<dbReference type="GO" id="GO:0071011">
    <property type="term" value="C:precatalytic spliceosome"/>
    <property type="evidence" value="ECO:0007669"/>
    <property type="project" value="TreeGrafter"/>
</dbReference>
<dbReference type="GO" id="GO:0008270">
    <property type="term" value="F:zinc ion binding"/>
    <property type="evidence" value="ECO:0007669"/>
    <property type="project" value="UniProtKB-KW"/>
</dbReference>
<name>A0A1A8GL03_9TELE</name>
<evidence type="ECO:0000259" key="7">
    <source>
        <dbReference type="PROSITE" id="PS50020"/>
    </source>
</evidence>
<dbReference type="InterPro" id="IPR013085">
    <property type="entry name" value="U1-CZ_Znf_C2H2"/>
</dbReference>
<feature type="compositionally biased region" description="Basic and acidic residues" evidence="6">
    <location>
        <begin position="71"/>
        <end position="88"/>
    </location>
</feature>
<dbReference type="Gene3D" id="3.30.160.60">
    <property type="entry name" value="Classic Zinc Finger"/>
    <property type="match status" value="1"/>
</dbReference>
<dbReference type="EMBL" id="HAEB01016995">
    <property type="protein sequence ID" value="SBQ63522.1"/>
    <property type="molecule type" value="Transcribed_RNA"/>
</dbReference>
<dbReference type="PANTHER" id="PTHR13173:SF10">
    <property type="entry name" value="WW DOMAIN-BINDING PROTEIN 4"/>
    <property type="match status" value="1"/>
</dbReference>
<evidence type="ECO:0000256" key="4">
    <source>
        <dbReference type="ARBA" id="ARBA00022833"/>
    </source>
</evidence>
<evidence type="ECO:0000256" key="1">
    <source>
        <dbReference type="ARBA" id="ARBA00004123"/>
    </source>
</evidence>
<feature type="compositionally biased region" description="Basic and acidic residues" evidence="6">
    <location>
        <begin position="280"/>
        <end position="327"/>
    </location>
</feature>
<evidence type="ECO:0000259" key="8">
    <source>
        <dbReference type="PROSITE" id="PS50171"/>
    </source>
</evidence>
<dbReference type="InterPro" id="IPR000690">
    <property type="entry name" value="Matrin/U1-C_Znf_C2H2"/>
</dbReference>
<dbReference type="InterPro" id="IPR036020">
    <property type="entry name" value="WW_dom_sf"/>
</dbReference>
<feature type="region of interest" description="Disordered" evidence="6">
    <location>
        <begin position="69"/>
        <end position="330"/>
    </location>
</feature>
<dbReference type="SUPFAM" id="SSF51045">
    <property type="entry name" value="WW domain"/>
    <property type="match status" value="2"/>
</dbReference>
<evidence type="ECO:0000256" key="6">
    <source>
        <dbReference type="SAM" id="MobiDB-lite"/>
    </source>
</evidence>
<dbReference type="Pfam" id="PF06220">
    <property type="entry name" value="zf-U1"/>
    <property type="match status" value="1"/>
</dbReference>
<feature type="compositionally biased region" description="Polar residues" evidence="6">
    <location>
        <begin position="89"/>
        <end position="106"/>
    </location>
</feature>
<dbReference type="CDD" id="cd00201">
    <property type="entry name" value="WW"/>
    <property type="match status" value="2"/>
</dbReference>
<sequence length="420" mass="47524">MADYWKSQPRKFCQYCKCWIADNKPSVEFHERGKNHKENVAAKIAEIKKKSVAKAKQEARMSKEFAAMEEAAQRAYEEDVKRMEREAQGKSSPVRTTPQPQLQVRIQPQVRIEPQGKSQANKQQKKRGKASRKPRAPTQTQVWVEGLTDDGHTYYYNTTTGESRWEKPTDLQSEASTSAPFEQPESSSGSAWTEAVSPDGYTYYYNSETGESSWEKPADLPSDEASGADKEESQEEPGAPEPEPLSGGEESSGGVPQEEQAPEQTSQNPQVTKISFRKRKFEDGPSEKWGEEDKLSDEAPKEEEKETKMEEGVQKTVAEPEKTEEKVTAVQLKIRKPRPANPYGVWEKIKQEVDPYSKVDLQLPQVQETPAPEELPPEPKPKFKERVITSLGEESGPASFRRNKTQNGKSRSLRQRDDDD</sequence>
<reference evidence="9" key="1">
    <citation type="submission" date="2016-05" db="EMBL/GenBank/DDBJ databases">
        <authorList>
            <person name="Lavstsen T."/>
            <person name="Jespersen J.S."/>
        </authorList>
    </citation>
    <scope>NUCLEOTIDE SEQUENCE</scope>
    <source>
        <tissue evidence="9">Brain</tissue>
    </source>
</reference>
<feature type="domain" description="WW" evidence="7">
    <location>
        <begin position="143"/>
        <end position="170"/>
    </location>
</feature>
<organism evidence="9">
    <name type="scientific">Nothobranchius korthausae</name>
    <dbReference type="NCBI Taxonomy" id="1143690"/>
    <lineage>
        <taxon>Eukaryota</taxon>
        <taxon>Metazoa</taxon>
        <taxon>Chordata</taxon>
        <taxon>Craniata</taxon>
        <taxon>Vertebrata</taxon>
        <taxon>Euteleostomi</taxon>
        <taxon>Actinopterygii</taxon>
        <taxon>Neopterygii</taxon>
        <taxon>Teleostei</taxon>
        <taxon>Neoteleostei</taxon>
        <taxon>Acanthomorphata</taxon>
        <taxon>Ovalentaria</taxon>
        <taxon>Atherinomorphae</taxon>
        <taxon>Cyprinodontiformes</taxon>
        <taxon>Nothobranchiidae</taxon>
        <taxon>Nothobranchius</taxon>
    </lineage>
</organism>
<dbReference type="InterPro" id="IPR001202">
    <property type="entry name" value="WW_dom"/>
</dbReference>
<dbReference type="PROSITE" id="PS50020">
    <property type="entry name" value="WW_DOMAIN_2"/>
    <property type="match status" value="2"/>
</dbReference>
<dbReference type="GO" id="GO:0000398">
    <property type="term" value="P:mRNA splicing, via spliceosome"/>
    <property type="evidence" value="ECO:0007669"/>
    <property type="project" value="InterPro"/>
</dbReference>
<feature type="compositionally biased region" description="Basic and acidic residues" evidence="6">
    <location>
        <begin position="377"/>
        <end position="387"/>
    </location>
</feature>
<dbReference type="PANTHER" id="PTHR13173">
    <property type="entry name" value="WW DOMAIN BINDING PROTEIN 4"/>
    <property type="match status" value="1"/>
</dbReference>
<dbReference type="SMART" id="SM00456">
    <property type="entry name" value="WW"/>
    <property type="match status" value="2"/>
</dbReference>
<dbReference type="InterPro" id="IPR040023">
    <property type="entry name" value="WBP4"/>
</dbReference>
<dbReference type="PROSITE" id="PS50171">
    <property type="entry name" value="ZF_MATRIN"/>
    <property type="match status" value="1"/>
</dbReference>
<feature type="domain" description="Matrin-type" evidence="8">
    <location>
        <begin position="11"/>
        <end position="42"/>
    </location>
</feature>
<dbReference type="AlphaFoldDB" id="A0A1A8GL03"/>
<dbReference type="Pfam" id="PF00397">
    <property type="entry name" value="WW"/>
    <property type="match status" value="2"/>
</dbReference>